<comment type="similarity">
    <text evidence="1">Belongs to the peptidase S13 family.</text>
</comment>
<name>A0A9D1RY82_9CORY</name>
<reference evidence="4" key="1">
    <citation type="journal article" date="2021" name="PeerJ">
        <title>Extensive microbial diversity within the chicken gut microbiome revealed by metagenomics and culture.</title>
        <authorList>
            <person name="Gilroy R."/>
            <person name="Ravi A."/>
            <person name="Getino M."/>
            <person name="Pursley I."/>
            <person name="Horton D.L."/>
            <person name="Alikhan N.F."/>
            <person name="Baker D."/>
            <person name="Gharbi K."/>
            <person name="Hall N."/>
            <person name="Watson M."/>
            <person name="Adriaenssens E.M."/>
            <person name="Foster-Nyarko E."/>
            <person name="Jarju S."/>
            <person name="Secka A."/>
            <person name="Antonio M."/>
            <person name="Oren A."/>
            <person name="Chaudhuri R.R."/>
            <person name="La Ragione R."/>
            <person name="Hildebrand F."/>
            <person name="Pallen M.J."/>
        </authorList>
    </citation>
    <scope>NUCLEOTIDE SEQUENCE</scope>
    <source>
        <strain evidence="4">4376</strain>
    </source>
</reference>
<proteinExistence type="inferred from homology"/>
<keyword evidence="3" id="KW-1133">Transmembrane helix</keyword>
<evidence type="ECO:0000313" key="5">
    <source>
        <dbReference type="Proteomes" id="UP000824189"/>
    </source>
</evidence>
<feature type="transmembrane region" description="Helical" evidence="3">
    <location>
        <begin position="9"/>
        <end position="33"/>
    </location>
</feature>
<dbReference type="Pfam" id="PF02113">
    <property type="entry name" value="Peptidase_S13"/>
    <property type="match status" value="2"/>
</dbReference>
<organism evidence="4 5">
    <name type="scientific">Candidatus Corynebacterium gallistercoris</name>
    <dbReference type="NCBI Taxonomy" id="2838530"/>
    <lineage>
        <taxon>Bacteria</taxon>
        <taxon>Bacillati</taxon>
        <taxon>Actinomycetota</taxon>
        <taxon>Actinomycetes</taxon>
        <taxon>Mycobacteriales</taxon>
        <taxon>Corynebacteriaceae</taxon>
        <taxon>Corynebacterium</taxon>
    </lineage>
</organism>
<dbReference type="PRINTS" id="PR00922">
    <property type="entry name" value="DADACBPTASE3"/>
</dbReference>
<comment type="caution">
    <text evidence="4">The sequence shown here is derived from an EMBL/GenBank/DDBJ whole genome shotgun (WGS) entry which is preliminary data.</text>
</comment>
<dbReference type="AlphaFoldDB" id="A0A9D1RY82"/>
<protein>
    <submittedName>
        <fullName evidence="4">D-alanyl-D-alanine carboxypeptidase/D-alanyl-D-alanine-endopeptidase</fullName>
        <ecNumber evidence="4">3.4.16.4</ecNumber>
    </submittedName>
</protein>
<keyword evidence="3" id="KW-0472">Membrane</keyword>
<evidence type="ECO:0000256" key="3">
    <source>
        <dbReference type="SAM" id="Phobius"/>
    </source>
</evidence>
<dbReference type="InterPro" id="IPR000667">
    <property type="entry name" value="Peptidase_S13"/>
</dbReference>
<keyword evidence="3" id="KW-0812">Transmembrane</keyword>
<keyword evidence="4" id="KW-0645">Protease</keyword>
<gene>
    <name evidence="4" type="primary">dacB</name>
    <name evidence="4" type="ORF">H9867_04870</name>
</gene>
<keyword evidence="4" id="KW-0121">Carboxypeptidase</keyword>
<dbReference type="SUPFAM" id="SSF56601">
    <property type="entry name" value="beta-lactamase/transpeptidase-like"/>
    <property type="match status" value="1"/>
</dbReference>
<accession>A0A9D1RY82</accession>
<dbReference type="NCBIfam" id="TIGR00666">
    <property type="entry name" value="PBP4"/>
    <property type="match status" value="1"/>
</dbReference>
<reference evidence="4" key="2">
    <citation type="submission" date="2021-04" db="EMBL/GenBank/DDBJ databases">
        <authorList>
            <person name="Gilroy R."/>
        </authorList>
    </citation>
    <scope>NUCLEOTIDE SEQUENCE</scope>
    <source>
        <strain evidence="4">4376</strain>
    </source>
</reference>
<dbReference type="Proteomes" id="UP000824189">
    <property type="component" value="Unassembled WGS sequence"/>
</dbReference>
<dbReference type="PANTHER" id="PTHR30023:SF0">
    <property type="entry name" value="PENICILLIN-SENSITIVE CARBOXYPEPTIDASE A"/>
    <property type="match status" value="1"/>
</dbReference>
<dbReference type="Gene3D" id="3.40.710.10">
    <property type="entry name" value="DD-peptidase/beta-lactamase superfamily"/>
    <property type="match status" value="2"/>
</dbReference>
<dbReference type="GO" id="GO:0009002">
    <property type="term" value="F:serine-type D-Ala-D-Ala carboxypeptidase activity"/>
    <property type="evidence" value="ECO:0007669"/>
    <property type="project" value="UniProtKB-EC"/>
</dbReference>
<dbReference type="GO" id="GO:0000270">
    <property type="term" value="P:peptidoglycan metabolic process"/>
    <property type="evidence" value="ECO:0007669"/>
    <property type="project" value="TreeGrafter"/>
</dbReference>
<sequence>MSKTKSLKAWLISIAVFVVVVALVVAGAVWWAAHNRYHVEPAQPLPAVEQVMQAPAGPAPDVAAAVDQAAKDPALGELAGYVYDVESGQGVWGREGMRPMVPASSTKVLTAAAAVATLDLDSRAVTRVYAGEPGQLIIQSDGDVTLSADGSGFFTDPASIKDLAAQVSEHLEGPVTSIVVDNSIRAGEVFNPTWDGEDIAGGNVADLDAVMLNAGRLDASESYSPRSTTPGEDVGQALAAALGTSAEVSLVATAPAPAGEPLGVVESAPLDVRLRDMMVHSDNLLAESIARQVAAARGKPATFAGATEATIEVLQEQGLDTTGTVLKDNSGMSKDNRITAALLASVLGTNRALLDLLPVSHAEGTLAARFGEGSGADAAAGWVRAKTGTLSGVSALVGTVMTEDGRALTFAFLSNGSEVGEARAALDRLAASLRKA</sequence>
<evidence type="ECO:0000313" key="4">
    <source>
        <dbReference type="EMBL" id="HIW95800.1"/>
    </source>
</evidence>
<dbReference type="GO" id="GO:0006508">
    <property type="term" value="P:proteolysis"/>
    <property type="evidence" value="ECO:0007669"/>
    <property type="project" value="InterPro"/>
</dbReference>
<dbReference type="EC" id="3.4.16.4" evidence="4"/>
<dbReference type="PANTHER" id="PTHR30023">
    <property type="entry name" value="D-ALANYL-D-ALANINE CARBOXYPEPTIDASE"/>
    <property type="match status" value="1"/>
</dbReference>
<evidence type="ECO:0000256" key="2">
    <source>
        <dbReference type="ARBA" id="ARBA00022801"/>
    </source>
</evidence>
<dbReference type="EMBL" id="DXFZ01000057">
    <property type="protein sequence ID" value="HIW95800.1"/>
    <property type="molecule type" value="Genomic_DNA"/>
</dbReference>
<dbReference type="InterPro" id="IPR012338">
    <property type="entry name" value="Beta-lactam/transpept-like"/>
</dbReference>
<evidence type="ECO:0000256" key="1">
    <source>
        <dbReference type="ARBA" id="ARBA00006096"/>
    </source>
</evidence>
<keyword evidence="2 4" id="KW-0378">Hydrolase</keyword>